<feature type="domain" description="DNA polymerase III delta subunit-like C-terminal" evidence="6">
    <location>
        <begin position="207"/>
        <end position="302"/>
    </location>
</feature>
<evidence type="ECO:0000256" key="4">
    <source>
        <dbReference type="ARBA" id="ARBA00022932"/>
    </source>
</evidence>
<dbReference type="GO" id="GO:0003887">
    <property type="term" value="F:DNA-directed DNA polymerase activity"/>
    <property type="evidence" value="ECO:0007669"/>
    <property type="project" value="UniProtKB-KW"/>
</dbReference>
<dbReference type="Pfam" id="PF21694">
    <property type="entry name" value="DNA_pol3_delta_C"/>
    <property type="match status" value="1"/>
</dbReference>
<name>A0A2T7BPP7_9BACT</name>
<dbReference type="GO" id="GO:0003677">
    <property type="term" value="F:DNA binding"/>
    <property type="evidence" value="ECO:0007669"/>
    <property type="project" value="InterPro"/>
</dbReference>
<keyword evidence="2" id="KW-0548">Nucleotidyltransferase</keyword>
<dbReference type="InterPro" id="IPR048466">
    <property type="entry name" value="DNA_pol3_delta-like_C"/>
</dbReference>
<evidence type="ECO:0000313" key="7">
    <source>
        <dbReference type="EMBL" id="PUZ29601.1"/>
    </source>
</evidence>
<dbReference type="Proteomes" id="UP000244450">
    <property type="component" value="Unassembled WGS sequence"/>
</dbReference>
<feature type="domain" description="DNA polymerase III delta N-terminal" evidence="5">
    <location>
        <begin position="19"/>
        <end position="133"/>
    </location>
</feature>
<protein>
    <submittedName>
        <fullName evidence="7">DNA polymerase III subunit delta</fullName>
    </submittedName>
</protein>
<dbReference type="InterPro" id="IPR010372">
    <property type="entry name" value="DNA_pol3_delta_N"/>
</dbReference>
<dbReference type="Gene3D" id="3.40.50.300">
    <property type="entry name" value="P-loop containing nucleotide triphosphate hydrolases"/>
    <property type="match status" value="1"/>
</dbReference>
<dbReference type="GO" id="GO:0006261">
    <property type="term" value="P:DNA-templated DNA replication"/>
    <property type="evidence" value="ECO:0007669"/>
    <property type="project" value="TreeGrafter"/>
</dbReference>
<dbReference type="InterPro" id="IPR005790">
    <property type="entry name" value="DNA_polIII_delta"/>
</dbReference>
<dbReference type="PANTHER" id="PTHR34388">
    <property type="entry name" value="DNA POLYMERASE III SUBUNIT DELTA"/>
    <property type="match status" value="1"/>
</dbReference>
<dbReference type="Gene3D" id="1.20.272.10">
    <property type="match status" value="1"/>
</dbReference>
<organism evidence="7 8">
    <name type="scientific">Chitinophaga parva</name>
    <dbReference type="NCBI Taxonomy" id="2169414"/>
    <lineage>
        <taxon>Bacteria</taxon>
        <taxon>Pseudomonadati</taxon>
        <taxon>Bacteroidota</taxon>
        <taxon>Chitinophagia</taxon>
        <taxon>Chitinophagales</taxon>
        <taxon>Chitinophagaceae</taxon>
        <taxon>Chitinophaga</taxon>
    </lineage>
</organism>
<proteinExistence type="predicted"/>
<evidence type="ECO:0000256" key="2">
    <source>
        <dbReference type="ARBA" id="ARBA00022695"/>
    </source>
</evidence>
<keyword evidence="4" id="KW-0239">DNA-directed DNA polymerase</keyword>
<evidence type="ECO:0000256" key="3">
    <source>
        <dbReference type="ARBA" id="ARBA00022705"/>
    </source>
</evidence>
<dbReference type="OrthoDB" id="1172326at2"/>
<dbReference type="Pfam" id="PF06144">
    <property type="entry name" value="DNA_pol3_delta"/>
    <property type="match status" value="1"/>
</dbReference>
<dbReference type="SUPFAM" id="SSF52540">
    <property type="entry name" value="P-loop containing nucleoside triphosphate hydrolases"/>
    <property type="match status" value="1"/>
</dbReference>
<accession>A0A2T7BPP7</accession>
<dbReference type="PANTHER" id="PTHR34388:SF1">
    <property type="entry name" value="DNA POLYMERASE III SUBUNIT DELTA"/>
    <property type="match status" value="1"/>
</dbReference>
<sequence>MEYTDIIQEWKNKKFKPLYWLEGEEDFFIDQVTGYAEDKLLDEAEKGFNLTVLYGKDADWSAVVNACRRYPMFAERQVVILKEAQGMRDLLKLEAYIENPLASTVFVVAHKQGKIDGRSKLSKLIKEKGVMLTTKKMYDNQLPNWVEAYTRGRGLAISQKACLMLVDHIGNDLSRIANEIDKLLVNLPEGKKIDEADIEKYVGISKEYNVFELQNAVGQKDSARVMRIVKYFAANPKAGPIQMVIPALYNFFAKVNMIFGVKGGEKEIASALSVHPFFVKDYTAAARAYGPEGSERAILLLHNYNLRSIGINDSGVEDGELMKELLFKIMF</sequence>
<dbReference type="EMBL" id="QCYK01000001">
    <property type="protein sequence ID" value="PUZ29601.1"/>
    <property type="molecule type" value="Genomic_DNA"/>
</dbReference>
<reference evidence="7 8" key="1">
    <citation type="submission" date="2018-04" db="EMBL/GenBank/DDBJ databases">
        <title>Chitinophaga fuyangensis sp. nov., isolated from soil in a chemical factory.</title>
        <authorList>
            <person name="Chen K."/>
        </authorList>
    </citation>
    <scope>NUCLEOTIDE SEQUENCE [LARGE SCALE GENOMIC DNA]</scope>
    <source>
        <strain evidence="7 8">LY-1</strain>
    </source>
</reference>
<comment type="caution">
    <text evidence="7">The sequence shown here is derived from an EMBL/GenBank/DDBJ whole genome shotgun (WGS) entry which is preliminary data.</text>
</comment>
<evidence type="ECO:0000256" key="1">
    <source>
        <dbReference type="ARBA" id="ARBA00022679"/>
    </source>
</evidence>
<keyword evidence="8" id="KW-1185">Reference proteome</keyword>
<evidence type="ECO:0000313" key="8">
    <source>
        <dbReference type="Proteomes" id="UP000244450"/>
    </source>
</evidence>
<dbReference type="InterPro" id="IPR027417">
    <property type="entry name" value="P-loop_NTPase"/>
</dbReference>
<dbReference type="GO" id="GO:0009360">
    <property type="term" value="C:DNA polymerase III complex"/>
    <property type="evidence" value="ECO:0007669"/>
    <property type="project" value="InterPro"/>
</dbReference>
<evidence type="ECO:0000259" key="5">
    <source>
        <dbReference type="Pfam" id="PF06144"/>
    </source>
</evidence>
<evidence type="ECO:0000259" key="6">
    <source>
        <dbReference type="Pfam" id="PF21694"/>
    </source>
</evidence>
<dbReference type="Gene3D" id="1.10.8.60">
    <property type="match status" value="1"/>
</dbReference>
<gene>
    <name evidence="7" type="primary">holA</name>
    <name evidence="7" type="ORF">DCC81_09205</name>
</gene>
<dbReference type="RefSeq" id="WP_108686238.1">
    <property type="nucleotide sequence ID" value="NZ_QCYK01000001.1"/>
</dbReference>
<keyword evidence="1" id="KW-0808">Transferase</keyword>
<dbReference type="NCBIfam" id="TIGR01128">
    <property type="entry name" value="holA"/>
    <property type="match status" value="1"/>
</dbReference>
<dbReference type="AlphaFoldDB" id="A0A2T7BPP7"/>
<keyword evidence="3" id="KW-0235">DNA replication</keyword>